<proteinExistence type="predicted"/>
<gene>
    <name evidence="2" type="ORF">NPIL_372551</name>
</gene>
<evidence type="ECO:0000256" key="1">
    <source>
        <dbReference type="SAM" id="MobiDB-lite"/>
    </source>
</evidence>
<feature type="compositionally biased region" description="Low complexity" evidence="1">
    <location>
        <begin position="51"/>
        <end position="60"/>
    </location>
</feature>
<keyword evidence="3" id="KW-1185">Reference proteome</keyword>
<dbReference type="EMBL" id="BMAW01030898">
    <property type="protein sequence ID" value="GFU18570.1"/>
    <property type="molecule type" value="Genomic_DNA"/>
</dbReference>
<comment type="caution">
    <text evidence="2">The sequence shown here is derived from an EMBL/GenBank/DDBJ whole genome shotgun (WGS) entry which is preliminary data.</text>
</comment>
<evidence type="ECO:0000313" key="3">
    <source>
        <dbReference type="Proteomes" id="UP000887013"/>
    </source>
</evidence>
<sequence length="86" mass="9965">MSFSICLNWFRYRWQVNVVYQQVLSVASAEVLRKMSCFTRCFRHVGRSSSEENSLAQSSSGPGNGSGALDESRFYLEFYRESTREF</sequence>
<accession>A0A8X6UGT8</accession>
<name>A0A8X6UGT8_NEPPI</name>
<evidence type="ECO:0000313" key="2">
    <source>
        <dbReference type="EMBL" id="GFU18570.1"/>
    </source>
</evidence>
<protein>
    <submittedName>
        <fullName evidence="2">Uncharacterized protein</fullName>
    </submittedName>
</protein>
<dbReference type="Proteomes" id="UP000887013">
    <property type="component" value="Unassembled WGS sequence"/>
</dbReference>
<dbReference type="AlphaFoldDB" id="A0A8X6UGT8"/>
<reference evidence="2" key="1">
    <citation type="submission" date="2020-08" db="EMBL/GenBank/DDBJ databases">
        <title>Multicomponent nature underlies the extraordinary mechanical properties of spider dragline silk.</title>
        <authorList>
            <person name="Kono N."/>
            <person name="Nakamura H."/>
            <person name="Mori M."/>
            <person name="Yoshida Y."/>
            <person name="Ohtoshi R."/>
            <person name="Malay A.D."/>
            <person name="Moran D.A.P."/>
            <person name="Tomita M."/>
            <person name="Numata K."/>
            <person name="Arakawa K."/>
        </authorList>
    </citation>
    <scope>NUCLEOTIDE SEQUENCE</scope>
</reference>
<organism evidence="2 3">
    <name type="scientific">Nephila pilipes</name>
    <name type="common">Giant wood spider</name>
    <name type="synonym">Nephila maculata</name>
    <dbReference type="NCBI Taxonomy" id="299642"/>
    <lineage>
        <taxon>Eukaryota</taxon>
        <taxon>Metazoa</taxon>
        <taxon>Ecdysozoa</taxon>
        <taxon>Arthropoda</taxon>
        <taxon>Chelicerata</taxon>
        <taxon>Arachnida</taxon>
        <taxon>Araneae</taxon>
        <taxon>Araneomorphae</taxon>
        <taxon>Entelegynae</taxon>
        <taxon>Araneoidea</taxon>
        <taxon>Nephilidae</taxon>
        <taxon>Nephila</taxon>
    </lineage>
</organism>
<feature type="region of interest" description="Disordered" evidence="1">
    <location>
        <begin position="46"/>
        <end position="69"/>
    </location>
</feature>